<keyword evidence="2" id="KW-0863">Zinc-finger</keyword>
<dbReference type="PROSITE" id="PS50096">
    <property type="entry name" value="IQ"/>
    <property type="match status" value="1"/>
</dbReference>
<dbReference type="InterPro" id="IPR036612">
    <property type="entry name" value="KH_dom_type_1_sf"/>
</dbReference>
<feature type="region of interest" description="Disordered" evidence="3">
    <location>
        <begin position="440"/>
        <end position="704"/>
    </location>
</feature>
<keyword evidence="1" id="KW-0694">RNA-binding</keyword>
<dbReference type="Gene3D" id="3.30.1370.10">
    <property type="entry name" value="K Homology domain, type 1"/>
    <property type="match status" value="1"/>
</dbReference>
<feature type="region of interest" description="Disordered" evidence="3">
    <location>
        <begin position="746"/>
        <end position="820"/>
    </location>
</feature>
<evidence type="ECO:0000259" key="4">
    <source>
        <dbReference type="PROSITE" id="PS50089"/>
    </source>
</evidence>
<dbReference type="Gene3D" id="3.30.40.10">
    <property type="entry name" value="Zinc/RING finger domain, C3HC4 (zinc finger)"/>
    <property type="match status" value="1"/>
</dbReference>
<dbReference type="PANTHER" id="PTHR14991:SF0">
    <property type="entry name" value="RING FINGER PROTEIN 32"/>
    <property type="match status" value="1"/>
</dbReference>
<gene>
    <name evidence="5" type="ORF">JKP88DRAFT_242605</name>
</gene>
<dbReference type="GO" id="GO:0003723">
    <property type="term" value="F:RNA binding"/>
    <property type="evidence" value="ECO:0007669"/>
    <property type="project" value="UniProtKB-UniRule"/>
</dbReference>
<keyword evidence="2" id="KW-0862">Zinc</keyword>
<dbReference type="SUPFAM" id="SSF57850">
    <property type="entry name" value="RING/U-box"/>
    <property type="match status" value="1"/>
</dbReference>
<reference evidence="5" key="1">
    <citation type="submission" date="2021-02" db="EMBL/GenBank/DDBJ databases">
        <title>First Annotated Genome of the Yellow-green Alga Tribonema minus.</title>
        <authorList>
            <person name="Mahan K.M."/>
        </authorList>
    </citation>
    <scope>NUCLEOTIDE SEQUENCE</scope>
    <source>
        <strain evidence="5">UTEX B ZZ1240</strain>
    </source>
</reference>
<dbReference type="InterPro" id="IPR013083">
    <property type="entry name" value="Znf_RING/FYVE/PHD"/>
</dbReference>
<dbReference type="InterPro" id="IPR001841">
    <property type="entry name" value="Znf_RING"/>
</dbReference>
<dbReference type="EMBL" id="JAFCMP010000002">
    <property type="protein sequence ID" value="KAG5192722.1"/>
    <property type="molecule type" value="Genomic_DNA"/>
</dbReference>
<sequence>MSDMYGGIQVRQAACLLSFERFVGARGGARVCPLCRHANYRKRVSKRGAEAWRQKCLLKMQCVARGYLARQSFRALLREHFRGGGGDARRRRTFMACELSSCTRKLEKSLRSTDDDIEALFGELEQGLAYSRGVFGPPAAPAGAESPTAAAAADTLAELAPHNKPPQPDWGLILSTAQGRGDTECPICMNDMCLDAVGKAGAAAAAKAVAVCSCTHAFHQHCLRAFEAFNIYEVPLCPVCVDRREIEASCSEAAAARQQSSPPELQGRNRHVTALKYDMSWVTGDHCRDKPGRPAPQQSHRQDEKPRHGSGVAIDDDGGWPPPSHETNAAAWGGVAPTDSSPEAWPTPASTGSVPAVAGGTGGGGAERGSAVSYAEKCSISSRGSKSNDFKAEDTLLGPTPSGKSGIRIGGSKQQAKQAPAVQLEALTQKTQQNLELEKQNLQLEKQQPKQAMAVQQAPPLAQQQQIQTAQQEPLRKAALQKKTSSKKRRNQKPSTPQEQEERQEGSSAQQQSSSGGAQDDSAAGSAALGSSSSALLDTADGSARQESVSSMQQQSSSSSAHVESHSLAAQDVSGSAGYAQPAHLQSAEPEPPQGDVVGGSAAADNTAGTATPLTSGTANAPAHGSDAVGHAGGATGGSGAGGNVATTETTARGARKGSRAGGSFATTEAASRGARKGSGEGGDVTKTEAVARSARKGSAAGVDIATTEAAARGARKNSVEVSDVAATKAEMRGARKTSGAGIEIVTTEAAARDDRKGHAAGGDVATTEAAASPAGGSRASSRSSGRGKSKDSASEAAAEASGAAVGGNGRDAAEAAQGAPSESCSSAQYLCPTDMFGKFMGPAGKTLRRLQRLTGCYMGIVERRGGVSPEPRIINFIGTPSAVAAARYFINRVLAGAELPSEDADDATAAVVLRRALCPAEKAAVLIGNYGMGIKRLEHWHAVAINLEHSADPQIMQVTIKGKAADVEHTITFIKAAAFVYYEKISIKGKAADVEHTVRVIEAARGGTQQGDTENQGSRVFDVPANGAAIRLAGRGGEVMEYIQDVTSARLQLQRESAGRDTYLLRISGAPAQIDAATNLVARLFIKGLPPAEGPTTPVRDPPAAAAAAGAAAAGMQALRTPTPRNLRFVTSRCTVIT</sequence>
<dbReference type="PROSITE" id="PS50089">
    <property type="entry name" value="ZF_RING_2"/>
    <property type="match status" value="1"/>
</dbReference>
<keyword evidence="2" id="KW-0479">Metal-binding</keyword>
<feature type="compositionally biased region" description="Low complexity" evidence="3">
    <location>
        <begin position="770"/>
        <end position="787"/>
    </location>
</feature>
<comment type="caution">
    <text evidence="5">The sequence shown here is derived from an EMBL/GenBank/DDBJ whole genome shotgun (WGS) entry which is preliminary data.</text>
</comment>
<evidence type="ECO:0000256" key="2">
    <source>
        <dbReference type="PROSITE-ProRule" id="PRU00175"/>
    </source>
</evidence>
<dbReference type="PROSITE" id="PS50084">
    <property type="entry name" value="KH_TYPE_1"/>
    <property type="match status" value="3"/>
</dbReference>
<feature type="compositionally biased region" description="Low complexity" evidence="3">
    <location>
        <begin position="795"/>
        <end position="804"/>
    </location>
</feature>
<keyword evidence="6" id="KW-1185">Reference proteome</keyword>
<dbReference type="AlphaFoldDB" id="A0A835ZE07"/>
<dbReference type="InterPro" id="IPR004087">
    <property type="entry name" value="KH_dom"/>
</dbReference>
<feature type="domain" description="RING-type" evidence="4">
    <location>
        <begin position="185"/>
        <end position="240"/>
    </location>
</feature>
<feature type="compositionally biased region" description="Polar residues" evidence="3">
    <location>
        <begin position="607"/>
        <end position="619"/>
    </location>
</feature>
<proteinExistence type="predicted"/>
<feature type="region of interest" description="Disordered" evidence="3">
    <location>
        <begin position="285"/>
        <end position="422"/>
    </location>
</feature>
<feature type="compositionally biased region" description="Low complexity" evidence="3">
    <location>
        <begin position="506"/>
        <end position="562"/>
    </location>
</feature>
<feature type="compositionally biased region" description="Low complexity" evidence="3">
    <location>
        <begin position="402"/>
        <end position="413"/>
    </location>
</feature>
<evidence type="ECO:0000313" key="5">
    <source>
        <dbReference type="EMBL" id="KAG5192722.1"/>
    </source>
</evidence>
<dbReference type="CDD" id="cd00105">
    <property type="entry name" value="KH-I"/>
    <property type="match status" value="3"/>
</dbReference>
<evidence type="ECO:0000256" key="3">
    <source>
        <dbReference type="SAM" id="MobiDB-lite"/>
    </source>
</evidence>
<dbReference type="OrthoDB" id="8062037at2759"/>
<dbReference type="Proteomes" id="UP000664859">
    <property type="component" value="Unassembled WGS sequence"/>
</dbReference>
<evidence type="ECO:0000256" key="1">
    <source>
        <dbReference type="PROSITE-ProRule" id="PRU00117"/>
    </source>
</evidence>
<accession>A0A835ZE07</accession>
<dbReference type="SMART" id="SM00184">
    <property type="entry name" value="RING"/>
    <property type="match status" value="1"/>
</dbReference>
<evidence type="ECO:0000313" key="6">
    <source>
        <dbReference type="Proteomes" id="UP000664859"/>
    </source>
</evidence>
<dbReference type="SMART" id="SM00322">
    <property type="entry name" value="KH"/>
    <property type="match status" value="3"/>
</dbReference>
<organism evidence="5 6">
    <name type="scientific">Tribonema minus</name>
    <dbReference type="NCBI Taxonomy" id="303371"/>
    <lineage>
        <taxon>Eukaryota</taxon>
        <taxon>Sar</taxon>
        <taxon>Stramenopiles</taxon>
        <taxon>Ochrophyta</taxon>
        <taxon>PX clade</taxon>
        <taxon>Xanthophyceae</taxon>
        <taxon>Tribonematales</taxon>
        <taxon>Tribonemataceae</taxon>
        <taxon>Tribonema</taxon>
    </lineage>
</organism>
<dbReference type="Gene3D" id="3.30.310.210">
    <property type="match status" value="1"/>
</dbReference>
<feature type="compositionally biased region" description="Low complexity" evidence="3">
    <location>
        <begin position="440"/>
        <end position="473"/>
    </location>
</feature>
<dbReference type="GO" id="GO:0008270">
    <property type="term" value="F:zinc ion binding"/>
    <property type="evidence" value="ECO:0007669"/>
    <property type="project" value="UniProtKB-KW"/>
</dbReference>
<dbReference type="InterPro" id="IPR042862">
    <property type="entry name" value="RNF32"/>
</dbReference>
<name>A0A835ZE07_9STRA</name>
<dbReference type="PANTHER" id="PTHR14991">
    <property type="entry name" value="RING FINGER PROTEIN 32"/>
    <property type="match status" value="1"/>
</dbReference>
<dbReference type="SUPFAM" id="SSF54791">
    <property type="entry name" value="Eukaryotic type KH-domain (KH-domain type I)"/>
    <property type="match status" value="3"/>
</dbReference>
<protein>
    <recommendedName>
        <fullName evidence="4">RING-type domain-containing protein</fullName>
    </recommendedName>
</protein>
<dbReference type="InterPro" id="IPR004088">
    <property type="entry name" value="KH_dom_type_1"/>
</dbReference>
<dbReference type="Pfam" id="PF00013">
    <property type="entry name" value="KH_1"/>
    <property type="match status" value="2"/>
</dbReference>
<feature type="compositionally biased region" description="Gly residues" evidence="3">
    <location>
        <begin position="631"/>
        <end position="643"/>
    </location>
</feature>